<feature type="region of interest" description="Disordered" evidence="1">
    <location>
        <begin position="320"/>
        <end position="376"/>
    </location>
</feature>
<evidence type="ECO:0008006" key="4">
    <source>
        <dbReference type="Google" id="ProtNLM"/>
    </source>
</evidence>
<feature type="compositionally biased region" description="Pro residues" evidence="1">
    <location>
        <begin position="325"/>
        <end position="335"/>
    </location>
</feature>
<comment type="caution">
    <text evidence="2">The sequence shown here is derived from an EMBL/GenBank/DDBJ whole genome shotgun (WGS) entry which is preliminary data.</text>
</comment>
<feature type="region of interest" description="Disordered" evidence="1">
    <location>
        <begin position="404"/>
        <end position="499"/>
    </location>
</feature>
<evidence type="ECO:0000313" key="3">
    <source>
        <dbReference type="Proteomes" id="UP000836402"/>
    </source>
</evidence>
<name>A0ABN7JA91_9BASI</name>
<keyword evidence="3" id="KW-1185">Reference proteome</keyword>
<accession>A0ABN7JA91</accession>
<evidence type="ECO:0000313" key="2">
    <source>
        <dbReference type="EMBL" id="CAD6958468.1"/>
    </source>
</evidence>
<evidence type="ECO:0000256" key="1">
    <source>
        <dbReference type="SAM" id="MobiDB-lite"/>
    </source>
</evidence>
<feature type="compositionally biased region" description="Low complexity" evidence="1">
    <location>
        <begin position="454"/>
        <end position="489"/>
    </location>
</feature>
<organism evidence="2 3">
    <name type="scientific">Tilletia caries</name>
    <name type="common">wheat bunt fungus</name>
    <dbReference type="NCBI Taxonomy" id="13290"/>
    <lineage>
        <taxon>Eukaryota</taxon>
        <taxon>Fungi</taxon>
        <taxon>Dikarya</taxon>
        <taxon>Basidiomycota</taxon>
        <taxon>Ustilaginomycotina</taxon>
        <taxon>Exobasidiomycetes</taxon>
        <taxon>Tilletiales</taxon>
        <taxon>Tilletiaceae</taxon>
        <taxon>Tilletia</taxon>
    </lineage>
</organism>
<dbReference type="EMBL" id="CAJHJG010006630">
    <property type="protein sequence ID" value="CAD6958468.1"/>
    <property type="molecule type" value="Genomic_DNA"/>
</dbReference>
<feature type="compositionally biased region" description="Basic and acidic residues" evidence="1">
    <location>
        <begin position="539"/>
        <end position="549"/>
    </location>
</feature>
<gene>
    <name evidence="2" type="ORF">JKIAZH3_G5316</name>
</gene>
<proteinExistence type="predicted"/>
<protein>
    <recommendedName>
        <fullName evidence="4">SURP motif domain-containing protein</fullName>
    </recommendedName>
</protein>
<reference evidence="2" key="1">
    <citation type="submission" date="2020-10" db="EMBL/GenBank/DDBJ databases">
        <authorList>
            <person name="Sedaghatjoo S."/>
        </authorList>
    </citation>
    <scope>NUCLEOTIDE SEQUENCE</scope>
    <source>
        <strain evidence="2">AZH3</strain>
    </source>
</reference>
<dbReference type="Proteomes" id="UP000836402">
    <property type="component" value="Unassembled WGS sequence"/>
</dbReference>
<feature type="compositionally biased region" description="Acidic residues" evidence="1">
    <location>
        <begin position="555"/>
        <end position="567"/>
    </location>
</feature>
<feature type="region of interest" description="Disordered" evidence="1">
    <location>
        <begin position="520"/>
        <end position="573"/>
    </location>
</feature>
<sequence length="611" mass="65510">MMAATAMPMAAAAAAAMAMDQDGGGGSSASVGGLAGMLPIRAPELPPETRLLIKVPTGEDLIEFANTHIHNNRVFAHFQHALQYAASFHPDTGIPHPHPAFGSLHIPLPLPRTTDLNGVEHPPSPRTQLRLLEEEAFQPAEEEEEWGQLRPGETEDQWQARHGFSSLTPAAVQIFDSSRKFREERAAQEAAEAQRQQLLDDQLPDDDPQNSFQQTLAYAFGNNTVDDQVGYGGPAEGQAQQQGIASFPSNSSHDPLHFANFYNPAFLGMHPPSSTTMQDEQQAFAFHNQAAQGPMNALQAAIDAATAQAAQSSIDAPQATIDAALPPPPGPPPVAPTTSIPISNQLDYGAADEDDDDSMHDGHHHSRQPAPQQPAVGGALMAAIAASRTHTQYETSSPQNYYVPLSPSLNDTPLPPAVLPEDYEGFELGPSAGADDDDDVVEVPQPTSQPSTSNTKADANANANANAKTNKGLPAKPTPAASTTPANAPWRADERARNFIKAKPVKPDIVEQYYTRKSLQAKILSSSTSSSSSRTNKRRREEADEDAVKKLLLGEVEEEEGESDDESFVTASTNPSELDALLELQSVRHTSSAVRFCKQEHKLELATEEAG</sequence>